<dbReference type="EMBL" id="LN902842">
    <property type="protein sequence ID" value="CDS42907.2"/>
    <property type="molecule type" value="Genomic_DNA"/>
</dbReference>
<dbReference type="AlphaFoldDB" id="U6I426"/>
<proteinExistence type="predicted"/>
<protein>
    <submittedName>
        <fullName evidence="1">Phosphoserine phosphatase</fullName>
    </submittedName>
</protein>
<evidence type="ECO:0000313" key="2">
    <source>
        <dbReference type="Proteomes" id="UP000017246"/>
    </source>
</evidence>
<sequence>MIDLSHIKAICFDVDSTVCSDDGIDKLAAYCNKEAVVSQMCGGGLRPAAADLPFGRKERGGGDDQISTEWRRIEDGRCIGGGRGHRRCRLSSRRRLPRLWRCHHSALRTTRHSLLLSLFRRDAHIPPALWPHRSLILDLFYRIYAKGRLNAFSYPIVIRVLSSTR</sequence>
<name>U6I426_ECHMU</name>
<dbReference type="SUPFAM" id="SSF56784">
    <property type="entry name" value="HAD-like"/>
    <property type="match status" value="1"/>
</dbReference>
<dbReference type="STRING" id="6211.U6I426"/>
<dbReference type="InterPro" id="IPR036412">
    <property type="entry name" value="HAD-like_sf"/>
</dbReference>
<reference evidence="1" key="2">
    <citation type="submission" date="2015-11" db="EMBL/GenBank/DDBJ databases">
        <authorList>
            <person name="Zhang Y."/>
            <person name="Guo Z."/>
        </authorList>
    </citation>
    <scope>NUCLEOTIDE SEQUENCE</scope>
</reference>
<reference evidence="1" key="1">
    <citation type="journal article" date="2013" name="Nature">
        <title>The genomes of four tapeworm species reveal adaptations to parasitism.</title>
        <authorList>
            <person name="Tsai I.J."/>
            <person name="Zarowiecki M."/>
            <person name="Holroyd N."/>
            <person name="Garciarrubio A."/>
            <person name="Sanchez-Flores A."/>
            <person name="Brooks K.L."/>
            <person name="Tracey A."/>
            <person name="Bobes R.J."/>
            <person name="Fragoso G."/>
            <person name="Sciutto E."/>
            <person name="Aslett M."/>
            <person name="Beasley H."/>
            <person name="Bennett H.M."/>
            <person name="Cai J."/>
            <person name="Camicia F."/>
            <person name="Clark R."/>
            <person name="Cucher M."/>
            <person name="De Silva N."/>
            <person name="Day T.A."/>
            <person name="Deplazes P."/>
            <person name="Estrada K."/>
            <person name="Fernandez C."/>
            <person name="Holland P.W."/>
            <person name="Hou J."/>
            <person name="Hu S."/>
            <person name="Huckvale T."/>
            <person name="Hung S.S."/>
            <person name="Kamenetzky L."/>
            <person name="Keane J.A."/>
            <person name="Kiss F."/>
            <person name="Koziol U."/>
            <person name="Lambert O."/>
            <person name="Liu K."/>
            <person name="Luo X."/>
            <person name="Luo Y."/>
            <person name="Macchiaroli N."/>
            <person name="Nichol S."/>
            <person name="Paps J."/>
            <person name="Parkinson J."/>
            <person name="Pouchkina-Stantcheva N."/>
            <person name="Riddiford N."/>
            <person name="Rosenzvit M."/>
            <person name="Salinas G."/>
            <person name="Wasmuth J.D."/>
            <person name="Zamanian M."/>
            <person name="Zheng Y."/>
            <person name="Cai X."/>
            <person name="Soberon X."/>
            <person name="Olson P.D."/>
            <person name="Laclette J.P."/>
            <person name="Brehm K."/>
            <person name="Berriman M."/>
            <person name="Garciarrubio A."/>
            <person name="Bobes R.J."/>
            <person name="Fragoso G."/>
            <person name="Sanchez-Flores A."/>
            <person name="Estrada K."/>
            <person name="Cevallos M.A."/>
            <person name="Morett E."/>
            <person name="Gonzalez V."/>
            <person name="Portillo T."/>
            <person name="Ochoa-Leyva A."/>
            <person name="Jose M.V."/>
            <person name="Sciutto E."/>
            <person name="Landa A."/>
            <person name="Jimenez L."/>
            <person name="Valdes V."/>
            <person name="Carrero J.C."/>
            <person name="Larralde C."/>
            <person name="Morales-Montor J."/>
            <person name="Limon-Lason J."/>
            <person name="Soberon X."/>
            <person name="Laclette J.P."/>
        </authorList>
    </citation>
    <scope>NUCLEOTIDE SEQUENCE [LARGE SCALE GENOMIC DNA]</scope>
</reference>
<keyword evidence="2" id="KW-1185">Reference proteome</keyword>
<organism evidence="1 2">
    <name type="scientific">Echinococcus multilocularis</name>
    <name type="common">Fox tapeworm</name>
    <dbReference type="NCBI Taxonomy" id="6211"/>
    <lineage>
        <taxon>Eukaryota</taxon>
        <taxon>Metazoa</taxon>
        <taxon>Spiralia</taxon>
        <taxon>Lophotrochozoa</taxon>
        <taxon>Platyhelminthes</taxon>
        <taxon>Cestoda</taxon>
        <taxon>Eucestoda</taxon>
        <taxon>Cyclophyllidea</taxon>
        <taxon>Taeniidae</taxon>
        <taxon>Echinococcus</taxon>
    </lineage>
</organism>
<evidence type="ECO:0000313" key="1">
    <source>
        <dbReference type="EMBL" id="CDS42907.2"/>
    </source>
</evidence>
<dbReference type="Gene3D" id="3.40.50.1000">
    <property type="entry name" value="HAD superfamily/HAD-like"/>
    <property type="match status" value="1"/>
</dbReference>
<gene>
    <name evidence="1" type="ORF">EmuJ_001063200</name>
</gene>
<dbReference type="OrthoDB" id="27226at2759"/>
<dbReference type="Proteomes" id="UP000017246">
    <property type="component" value="Unassembled WGS sequence"/>
</dbReference>
<dbReference type="InterPro" id="IPR023214">
    <property type="entry name" value="HAD_sf"/>
</dbReference>
<accession>U6I426</accession>